<dbReference type="EMBL" id="NIGF01000004">
    <property type="protein sequence ID" value="PQV64583.1"/>
    <property type="molecule type" value="Genomic_DNA"/>
</dbReference>
<keyword evidence="3" id="KW-0812">Transmembrane</keyword>
<evidence type="ECO:0000256" key="3">
    <source>
        <dbReference type="SAM" id="Phobius"/>
    </source>
</evidence>
<feature type="region of interest" description="Disordered" evidence="2">
    <location>
        <begin position="189"/>
        <end position="208"/>
    </location>
</feature>
<reference evidence="4 5" key="1">
    <citation type="journal article" date="2018" name="Syst. Appl. Microbiol.">
        <title>Abditibacterium utsteinense sp. nov., the first cultivated member of candidate phylum FBP, isolated from ice-free Antarctic soil samples.</title>
        <authorList>
            <person name="Tahon G."/>
            <person name="Tytgat B."/>
            <person name="Lebbe L."/>
            <person name="Carlier A."/>
            <person name="Willems A."/>
        </authorList>
    </citation>
    <scope>NUCLEOTIDE SEQUENCE [LARGE SCALE GENOMIC DNA]</scope>
    <source>
        <strain evidence="4 5">LMG 29911</strain>
    </source>
</reference>
<evidence type="ECO:0000313" key="4">
    <source>
        <dbReference type="EMBL" id="PQV64583.1"/>
    </source>
</evidence>
<feature type="region of interest" description="Disordered" evidence="2">
    <location>
        <begin position="135"/>
        <end position="160"/>
    </location>
</feature>
<dbReference type="OrthoDB" id="9812848at2"/>
<feature type="transmembrane region" description="Helical" evidence="3">
    <location>
        <begin position="43"/>
        <end position="71"/>
    </location>
</feature>
<keyword evidence="3" id="KW-1133">Transmembrane helix</keyword>
<keyword evidence="3" id="KW-0472">Membrane</keyword>
<dbReference type="Proteomes" id="UP000237684">
    <property type="component" value="Unassembled WGS sequence"/>
</dbReference>
<dbReference type="Pfam" id="PF11283">
    <property type="entry name" value="DUF3084"/>
    <property type="match status" value="1"/>
</dbReference>
<dbReference type="InterPro" id="IPR021435">
    <property type="entry name" value="DUF3084"/>
</dbReference>
<keyword evidence="1" id="KW-0175">Coiled coil</keyword>
<dbReference type="AlphaFoldDB" id="A0A2S8SUW6"/>
<feature type="compositionally biased region" description="Basic and acidic residues" evidence="2">
    <location>
        <begin position="189"/>
        <end position="202"/>
    </location>
</feature>
<evidence type="ECO:0000313" key="5">
    <source>
        <dbReference type="Proteomes" id="UP000237684"/>
    </source>
</evidence>
<comment type="caution">
    <text evidence="4">The sequence shown here is derived from an EMBL/GenBank/DDBJ whole genome shotgun (WGS) entry which is preliminary data.</text>
</comment>
<sequence length="528" mass="57371">MFTPFILFLGLTVATAVIAHWSDNLGKKLGKKRVSLFGLRPRTTATILTVASSWGIMLFTLAALLIAFAPLRRALFSYDRERAKASLDRATAKREIGTARQLLTTTRTQYSSLSGQLSQTKVDLEKANFSVEKSRKAAQKAAEEGRKRANEARKRADEAEKAALKAQKRVVLAQKRFDLAQKREAAARKGELAAQGETRDAQRAAQTARELRNDAAIELKNSLASLKTAQSQLEATQKTLEIKSKSAFAAGRSAFAASRSVIAAQRQLYATKRQIAALETQRDALQNLAAATLSNDAPIKVRQTFAARVIPANQSPAAITIQLRAMLRQGQQSFAENEDISPTFPPDAKLQLLPLTAQDASGKPALLEGERLLQRLAHDIAASGQTTSIRLISPRNYLASEKLIETVFVAVPIAPAFEAAEILASTTIDGAQGDARIFRSLLDLTDLGRREAEKRGVNPPQSPDEPNFYAEGTNVRLFEALRRIEGSKARLRVNLVAAKALSTVEPLQVHFEIEEGALSGPTSSGPTS</sequence>
<proteinExistence type="predicted"/>
<feature type="coiled-coil region" evidence="1">
    <location>
        <begin position="268"/>
        <end position="295"/>
    </location>
</feature>
<accession>A0A2S8SUW6</accession>
<name>A0A2S8SUW6_9BACT</name>
<protein>
    <submittedName>
        <fullName evidence="4">Putative conserved protein, contains DUF3084 domain</fullName>
    </submittedName>
</protein>
<organism evidence="4 5">
    <name type="scientific">Abditibacterium utsteinense</name>
    <dbReference type="NCBI Taxonomy" id="1960156"/>
    <lineage>
        <taxon>Bacteria</taxon>
        <taxon>Pseudomonadati</taxon>
        <taxon>Abditibacteriota</taxon>
        <taxon>Abditibacteriia</taxon>
        <taxon>Abditibacteriales</taxon>
        <taxon>Abditibacteriaceae</taxon>
        <taxon>Abditibacterium</taxon>
    </lineage>
</organism>
<gene>
    <name evidence="4" type="ORF">B1R32_10476</name>
</gene>
<evidence type="ECO:0000256" key="2">
    <source>
        <dbReference type="SAM" id="MobiDB-lite"/>
    </source>
</evidence>
<dbReference type="InParanoid" id="A0A2S8SUW6"/>
<evidence type="ECO:0000256" key="1">
    <source>
        <dbReference type="SAM" id="Coils"/>
    </source>
</evidence>
<dbReference type="RefSeq" id="WP_105482962.1">
    <property type="nucleotide sequence ID" value="NZ_NIGF01000004.1"/>
</dbReference>
<feature type="compositionally biased region" description="Basic and acidic residues" evidence="2">
    <location>
        <begin position="141"/>
        <end position="160"/>
    </location>
</feature>
<keyword evidence="5" id="KW-1185">Reference proteome</keyword>